<dbReference type="Pfam" id="PF12729">
    <property type="entry name" value="4HB_MCP_1"/>
    <property type="match status" value="1"/>
</dbReference>
<dbReference type="PROSITE" id="PS50885">
    <property type="entry name" value="HAMP"/>
    <property type="match status" value="1"/>
</dbReference>
<feature type="transmembrane region" description="Helical" evidence="5">
    <location>
        <begin position="187"/>
        <end position="208"/>
    </location>
</feature>
<dbReference type="OrthoDB" id="7054443at2"/>
<dbReference type="SUPFAM" id="SSF58104">
    <property type="entry name" value="Methyl-accepting chemotaxis protein (MCP) signaling domain"/>
    <property type="match status" value="1"/>
</dbReference>
<dbReference type="RefSeq" id="WP_072841036.1">
    <property type="nucleotide sequence ID" value="NZ_FQVF01000018.1"/>
</dbReference>
<dbReference type="PROSITE" id="PS50111">
    <property type="entry name" value="CHEMOTAXIS_TRANSDUC_2"/>
    <property type="match status" value="1"/>
</dbReference>
<comment type="similarity">
    <text evidence="3">Belongs to the methyl-accepting chemotaxis (MCP) protein family.</text>
</comment>
<dbReference type="InterPro" id="IPR004089">
    <property type="entry name" value="MCPsignal_dom"/>
</dbReference>
<name>A0A1M5IBN5_9GAMM</name>
<gene>
    <name evidence="8" type="ORF">SAMN02745753_03594</name>
</gene>
<dbReference type="InterPro" id="IPR024478">
    <property type="entry name" value="HlyB_4HB_MCP"/>
</dbReference>
<evidence type="ECO:0000256" key="4">
    <source>
        <dbReference type="PROSITE-ProRule" id="PRU00284"/>
    </source>
</evidence>
<accession>A0A1M5IBN5</accession>
<dbReference type="GO" id="GO:0016020">
    <property type="term" value="C:membrane"/>
    <property type="evidence" value="ECO:0007669"/>
    <property type="project" value="UniProtKB-SubCell"/>
</dbReference>
<reference evidence="9" key="1">
    <citation type="submission" date="2016-11" db="EMBL/GenBank/DDBJ databases">
        <authorList>
            <person name="Varghese N."/>
            <person name="Submissions S."/>
        </authorList>
    </citation>
    <scope>NUCLEOTIDE SEQUENCE [LARGE SCALE GENOMIC DNA]</scope>
    <source>
        <strain evidence="9">DSM 16579</strain>
    </source>
</reference>
<feature type="domain" description="HAMP" evidence="7">
    <location>
        <begin position="210"/>
        <end position="262"/>
    </location>
</feature>
<comment type="subcellular location">
    <subcellularLocation>
        <location evidence="1">Membrane</location>
    </subcellularLocation>
</comment>
<evidence type="ECO:0000313" key="8">
    <source>
        <dbReference type="EMBL" id="SHG25635.1"/>
    </source>
</evidence>
<evidence type="ECO:0000256" key="3">
    <source>
        <dbReference type="ARBA" id="ARBA00029447"/>
    </source>
</evidence>
<dbReference type="SMART" id="SM00304">
    <property type="entry name" value="HAMP"/>
    <property type="match status" value="1"/>
</dbReference>
<dbReference type="CDD" id="cd06225">
    <property type="entry name" value="HAMP"/>
    <property type="match status" value="1"/>
</dbReference>
<dbReference type="EMBL" id="FQVF01000018">
    <property type="protein sequence ID" value="SHG25635.1"/>
    <property type="molecule type" value="Genomic_DNA"/>
</dbReference>
<evidence type="ECO:0000259" key="6">
    <source>
        <dbReference type="PROSITE" id="PS50111"/>
    </source>
</evidence>
<feature type="domain" description="Methyl-accepting transducer" evidence="6">
    <location>
        <begin position="267"/>
        <end position="503"/>
    </location>
</feature>
<dbReference type="PANTHER" id="PTHR32089">
    <property type="entry name" value="METHYL-ACCEPTING CHEMOTAXIS PROTEIN MCPB"/>
    <property type="match status" value="1"/>
</dbReference>
<keyword evidence="5" id="KW-0812">Transmembrane</keyword>
<dbReference type="Gene3D" id="1.10.287.950">
    <property type="entry name" value="Methyl-accepting chemotaxis protein"/>
    <property type="match status" value="1"/>
</dbReference>
<keyword evidence="5" id="KW-0472">Membrane</keyword>
<organism evidence="8 9">
    <name type="scientific">Marinomonas polaris DSM 16579</name>
    <dbReference type="NCBI Taxonomy" id="1122206"/>
    <lineage>
        <taxon>Bacteria</taxon>
        <taxon>Pseudomonadati</taxon>
        <taxon>Pseudomonadota</taxon>
        <taxon>Gammaproteobacteria</taxon>
        <taxon>Oceanospirillales</taxon>
        <taxon>Oceanospirillaceae</taxon>
        <taxon>Marinomonas</taxon>
    </lineage>
</organism>
<dbReference type="FunFam" id="1.10.287.950:FF:000001">
    <property type="entry name" value="Methyl-accepting chemotaxis sensory transducer"/>
    <property type="match status" value="1"/>
</dbReference>
<dbReference type="Proteomes" id="UP000184517">
    <property type="component" value="Unassembled WGS sequence"/>
</dbReference>
<dbReference type="InterPro" id="IPR004090">
    <property type="entry name" value="Chemotax_Me-accpt_rcpt"/>
</dbReference>
<evidence type="ECO:0000256" key="1">
    <source>
        <dbReference type="ARBA" id="ARBA00004370"/>
    </source>
</evidence>
<evidence type="ECO:0000313" key="9">
    <source>
        <dbReference type="Proteomes" id="UP000184517"/>
    </source>
</evidence>
<dbReference type="GO" id="GO:0007165">
    <property type="term" value="P:signal transduction"/>
    <property type="evidence" value="ECO:0007669"/>
    <property type="project" value="UniProtKB-KW"/>
</dbReference>
<dbReference type="Pfam" id="PF00672">
    <property type="entry name" value="HAMP"/>
    <property type="match status" value="1"/>
</dbReference>
<keyword evidence="2 4" id="KW-0807">Transducer</keyword>
<dbReference type="AlphaFoldDB" id="A0A1M5IBN5"/>
<proteinExistence type="inferred from homology"/>
<dbReference type="PANTHER" id="PTHR32089:SF120">
    <property type="entry name" value="METHYL-ACCEPTING CHEMOTAXIS PROTEIN TLPQ"/>
    <property type="match status" value="1"/>
</dbReference>
<dbReference type="CDD" id="cd11386">
    <property type="entry name" value="MCP_signal"/>
    <property type="match status" value="1"/>
</dbReference>
<keyword evidence="5" id="KW-1133">Transmembrane helix</keyword>
<dbReference type="PRINTS" id="PR00260">
    <property type="entry name" value="CHEMTRNSDUCR"/>
</dbReference>
<protein>
    <submittedName>
        <fullName evidence="8">Methyl-accepting chemotaxis protein</fullName>
    </submittedName>
</protein>
<sequence length="539" mass="57549">MLRKINIRSRLMMAFTIIIFLLVCLGGVTMSAMKDIRANSEMIETNILPAITSLGDVNSNLMRVRIFTLRLLNETNEGDKKATLVELENIKKEVGKYRSEYESTINLDSELHLFEEFKKAEESYYKLQGDVSSLSIQGNKEAASALVSDMNSAADNMVRLLRALVKANQEGADEANSDSVREYDASFTLIIVIIGAAAAIASTIAVVLSKSINTPLQDAVISAETIAKGDLTQPITAQGNDELTRLTNALKAMQGNLREAIIHIGDSSSQLASAAEELNTVTESSSNGLMLQNEEIQQAAAAITQMSSAVDEVARTAQQTSEASADSAKLAAEGKARVGDTTAVILDMNKEMTTSTRVINQLAEQVASIGQILDVIRAVAEQTNLLALNAAIEAARAGEAGRGFAVVADEVRSLAHRTQESTGEIETMVRQVQLSANEAVSSMESTSQKTNQAQTVAAEAAKALEQITARIIAISDSNHVIASAAEEQSNVAKEIDGNITTISDLAAQTVVGANQTSASTAELTRLAIELNELVVRFKV</sequence>
<evidence type="ECO:0000256" key="2">
    <source>
        <dbReference type="ARBA" id="ARBA00023224"/>
    </source>
</evidence>
<dbReference type="STRING" id="1122206.SAMN02745753_03594"/>
<evidence type="ECO:0000256" key="5">
    <source>
        <dbReference type="SAM" id="Phobius"/>
    </source>
</evidence>
<dbReference type="InterPro" id="IPR003660">
    <property type="entry name" value="HAMP_dom"/>
</dbReference>
<dbReference type="Pfam" id="PF00015">
    <property type="entry name" value="MCPsignal"/>
    <property type="match status" value="1"/>
</dbReference>
<keyword evidence="9" id="KW-1185">Reference proteome</keyword>
<dbReference type="SMART" id="SM00283">
    <property type="entry name" value="MA"/>
    <property type="match status" value="1"/>
</dbReference>
<dbReference type="GO" id="GO:0006935">
    <property type="term" value="P:chemotaxis"/>
    <property type="evidence" value="ECO:0007669"/>
    <property type="project" value="InterPro"/>
</dbReference>
<evidence type="ECO:0000259" key="7">
    <source>
        <dbReference type="PROSITE" id="PS50885"/>
    </source>
</evidence>
<dbReference type="GO" id="GO:0004888">
    <property type="term" value="F:transmembrane signaling receptor activity"/>
    <property type="evidence" value="ECO:0007669"/>
    <property type="project" value="InterPro"/>
</dbReference>